<comment type="caution">
    <text evidence="11">The sequence shown here is derived from an EMBL/GenBank/DDBJ whole genome shotgun (WGS) entry which is preliminary data.</text>
</comment>
<evidence type="ECO:0000256" key="2">
    <source>
        <dbReference type="ARBA" id="ARBA00010688"/>
    </source>
</evidence>
<keyword evidence="3" id="KW-0150">Chloroplast</keyword>
<dbReference type="Pfam" id="PF00294">
    <property type="entry name" value="PfkB"/>
    <property type="match status" value="1"/>
</dbReference>
<proteinExistence type="inferred from homology"/>
<organism evidence="11 12">
    <name type="scientific">Forsythia ovata</name>
    <dbReference type="NCBI Taxonomy" id="205694"/>
    <lineage>
        <taxon>Eukaryota</taxon>
        <taxon>Viridiplantae</taxon>
        <taxon>Streptophyta</taxon>
        <taxon>Embryophyta</taxon>
        <taxon>Tracheophyta</taxon>
        <taxon>Spermatophyta</taxon>
        <taxon>Magnoliopsida</taxon>
        <taxon>eudicotyledons</taxon>
        <taxon>Gunneridae</taxon>
        <taxon>Pentapetalae</taxon>
        <taxon>asterids</taxon>
        <taxon>lamiids</taxon>
        <taxon>Lamiales</taxon>
        <taxon>Oleaceae</taxon>
        <taxon>Forsythieae</taxon>
        <taxon>Forsythia</taxon>
    </lineage>
</organism>
<evidence type="ECO:0000256" key="3">
    <source>
        <dbReference type="ARBA" id="ARBA00022528"/>
    </source>
</evidence>
<keyword evidence="12" id="KW-1185">Reference proteome</keyword>
<gene>
    <name evidence="11" type="ORF">Fot_04162</name>
</gene>
<comment type="subcellular location">
    <subcellularLocation>
        <location evidence="1">Plastid</location>
        <location evidence="1">Chloroplast</location>
    </subcellularLocation>
</comment>
<evidence type="ECO:0000259" key="10">
    <source>
        <dbReference type="Pfam" id="PF00294"/>
    </source>
</evidence>
<accession>A0ABD1XBT4</accession>
<dbReference type="GO" id="GO:0009658">
    <property type="term" value="P:chloroplast organization"/>
    <property type="evidence" value="ECO:0007669"/>
    <property type="project" value="UniProtKB-ARBA"/>
</dbReference>
<feature type="compositionally biased region" description="Basic residues" evidence="9">
    <location>
        <begin position="140"/>
        <end position="152"/>
    </location>
</feature>
<dbReference type="InterPro" id="IPR029056">
    <property type="entry name" value="Ribokinase-like"/>
</dbReference>
<feature type="compositionally biased region" description="Polar residues" evidence="9">
    <location>
        <begin position="164"/>
        <end position="181"/>
    </location>
</feature>
<dbReference type="InterPro" id="IPR050306">
    <property type="entry name" value="PfkB_Carbo_kinase"/>
</dbReference>
<dbReference type="GO" id="GO:0016301">
    <property type="term" value="F:kinase activity"/>
    <property type="evidence" value="ECO:0007669"/>
    <property type="project" value="UniProtKB-KW"/>
</dbReference>
<dbReference type="CDD" id="cd01167">
    <property type="entry name" value="bac_FRK"/>
    <property type="match status" value="1"/>
</dbReference>
<name>A0ABD1XBT4_9LAMI</name>
<evidence type="ECO:0000256" key="7">
    <source>
        <dbReference type="ARBA" id="ARBA00022946"/>
    </source>
</evidence>
<dbReference type="AlphaFoldDB" id="A0ABD1XBT4"/>
<keyword evidence="6" id="KW-0418">Kinase</keyword>
<dbReference type="InterPro" id="IPR011611">
    <property type="entry name" value="PfkB_dom"/>
</dbReference>
<evidence type="ECO:0000256" key="8">
    <source>
        <dbReference type="ARBA" id="ARBA00058434"/>
    </source>
</evidence>
<comment type="function">
    <text evidence="8">Required for proper chloroplast development, most likely through regulating plastid-encoded polymerase (PEP) dependent chloroplast transcription. Acts as a component of the transcriptionally active plastid chromosome that is required for plastid gene expression.</text>
</comment>
<sequence length="643" mass="72063">MGSYKQLESLWKKWAVIGRRGDCWAMRKKLGDEKFLCKIEGKRVIKPFGKYLSVTLKPQTVLGSWSSLSMASLPFIQFSSLPRWHPSEHFFPCINLVKLPDFRLKSEWVLTAVSKKKSTESLAQEASDGEAVVVGEKTRRTTKRASARSKKKGLSETPDEISIINGNLTDEETVTTSGSNTEVKKSKTRTRKKATSASSTLEEEATEKKVTRRRRSKQTRQPADGVESQGSETEYSDYEGDTYVANLDDDNDEKLEFEIDDGEDISFTYGWPPLVCCFGAAQHAFVPSGRRANRLLDYEMHERKKDAMWAPDKFVRASGGCSSNVAVALASVGGKVAFMGKLGDDAYGHALIYYLNINKVQTRSIRIDSKRTTAVSQMKMGKRGGLRMTCIKPCAEDCLSRSDINIDVLKEAKMFYFNTFSLLDRNMRLTTLQAIGISKKLGGVIFYDLNLPLPLWQSSEETKAFIQQAWNLADIIEVTKQELDFLCGIEPSENFDTKDNDRSKFTHYAPEVVAQLWHENLKVLFVTNGTSKIHYYTKEHNGAVNGMEDAPLTPFTSDMSASGDGIIAGIMRMLTVQPHRISDKGYLESTIKYAISCGVVDQWLHSRTLGFPPIEEMEDVVSDPNGIKSITEKEYRTLVPASS</sequence>
<dbReference type="GO" id="GO:0042644">
    <property type="term" value="C:chloroplast nucleoid"/>
    <property type="evidence" value="ECO:0007669"/>
    <property type="project" value="UniProtKB-ARBA"/>
</dbReference>
<feature type="domain" description="Carbohydrate kinase PfkB" evidence="10">
    <location>
        <begin position="304"/>
        <end position="574"/>
    </location>
</feature>
<evidence type="ECO:0000256" key="6">
    <source>
        <dbReference type="ARBA" id="ARBA00022777"/>
    </source>
</evidence>
<evidence type="ECO:0000256" key="1">
    <source>
        <dbReference type="ARBA" id="ARBA00004229"/>
    </source>
</evidence>
<dbReference type="PANTHER" id="PTHR43085:SF2">
    <property type="entry name" value="FRUCTOKINASE-LIKE 2, CHLOROPLASTIC"/>
    <property type="match status" value="1"/>
</dbReference>
<keyword evidence="5" id="KW-0808">Transferase</keyword>
<keyword evidence="7" id="KW-0809">Transit peptide</keyword>
<evidence type="ECO:0000256" key="4">
    <source>
        <dbReference type="ARBA" id="ARBA00022640"/>
    </source>
</evidence>
<protein>
    <submittedName>
        <fullName evidence="11">Fructokinase-like 2</fullName>
    </submittedName>
</protein>
<dbReference type="PANTHER" id="PTHR43085">
    <property type="entry name" value="HEXOKINASE FAMILY MEMBER"/>
    <property type="match status" value="1"/>
</dbReference>
<dbReference type="GO" id="GO:0042793">
    <property type="term" value="P:plastid transcription"/>
    <property type="evidence" value="ECO:0007669"/>
    <property type="project" value="UniProtKB-ARBA"/>
</dbReference>
<dbReference type="Gene3D" id="3.40.1190.20">
    <property type="match status" value="1"/>
</dbReference>
<reference evidence="12" key="1">
    <citation type="submission" date="2024-07" db="EMBL/GenBank/DDBJ databases">
        <title>Two chromosome-level genome assemblies of Korean endemic species Abeliophyllum distichum and Forsythia ovata (Oleaceae).</title>
        <authorList>
            <person name="Jang H."/>
        </authorList>
    </citation>
    <scope>NUCLEOTIDE SEQUENCE [LARGE SCALE GENOMIC DNA]</scope>
</reference>
<keyword evidence="4" id="KW-0934">Plastid</keyword>
<evidence type="ECO:0000256" key="5">
    <source>
        <dbReference type="ARBA" id="ARBA00022679"/>
    </source>
</evidence>
<dbReference type="SUPFAM" id="SSF53613">
    <property type="entry name" value="Ribokinase-like"/>
    <property type="match status" value="1"/>
</dbReference>
<dbReference type="FunFam" id="3.40.1190.20:FF:000021">
    <property type="entry name" value="Fructokinase-like 2, chloroplastic"/>
    <property type="match status" value="1"/>
</dbReference>
<evidence type="ECO:0000313" key="12">
    <source>
        <dbReference type="Proteomes" id="UP001604277"/>
    </source>
</evidence>
<feature type="region of interest" description="Disordered" evidence="9">
    <location>
        <begin position="124"/>
        <end position="245"/>
    </location>
</feature>
<comment type="similarity">
    <text evidence="2">Belongs to the carbohydrate kinase PfkB family.</text>
</comment>
<evidence type="ECO:0000313" key="11">
    <source>
        <dbReference type="EMBL" id="KAL2559423.1"/>
    </source>
</evidence>
<dbReference type="Proteomes" id="UP001604277">
    <property type="component" value="Unassembled WGS sequence"/>
</dbReference>
<dbReference type="EMBL" id="JBFOLJ010000001">
    <property type="protein sequence ID" value="KAL2559423.1"/>
    <property type="molecule type" value="Genomic_DNA"/>
</dbReference>
<evidence type="ECO:0000256" key="9">
    <source>
        <dbReference type="SAM" id="MobiDB-lite"/>
    </source>
</evidence>